<dbReference type="SUPFAM" id="SSF56214">
    <property type="entry name" value="4'-phosphopantetheinyl transferase"/>
    <property type="match status" value="2"/>
</dbReference>
<dbReference type="Gene3D" id="3.90.470.20">
    <property type="entry name" value="4'-phosphopantetheinyl transferase domain"/>
    <property type="match status" value="2"/>
</dbReference>
<feature type="domain" description="4'-phosphopantetheinyl transferase" evidence="3">
    <location>
        <begin position="94"/>
        <end position="152"/>
    </location>
</feature>
<dbReference type="AlphaFoldDB" id="A0A7D6ER92"/>
<dbReference type="GO" id="GO:0005829">
    <property type="term" value="C:cytosol"/>
    <property type="evidence" value="ECO:0007669"/>
    <property type="project" value="TreeGrafter"/>
</dbReference>
<dbReference type="InterPro" id="IPR008278">
    <property type="entry name" value="4-PPantetheinyl_Trfase_dom"/>
</dbReference>
<keyword evidence="5" id="KW-1185">Reference proteome</keyword>
<dbReference type="EMBL" id="CP032152">
    <property type="protein sequence ID" value="QLL29386.1"/>
    <property type="molecule type" value="Genomic_DNA"/>
</dbReference>
<keyword evidence="2 4" id="KW-0808">Transferase</keyword>
<dbReference type="InterPro" id="IPR037143">
    <property type="entry name" value="4-PPantetheinyl_Trfase_dom_sf"/>
</dbReference>
<sequence>MWNASLPPIVAPQWQAPHRDLPLEPHTLHLWWLTLPPDAPREVILRTYLRRYEPNLGEKPLPRTAGGKPYLDALEFNWSHSGNLAVLAVSGRAAVGVDVEILRPCPRCSAISRRFFGAALQQRVLKGGDRAFLQAWTYYEAWLKAQGIGVWQRTAAQPLEHWAASFPVGDRAIASVVVLAPTPPQCFFFRPEVVGAMNVHP</sequence>
<evidence type="ECO:0000256" key="2">
    <source>
        <dbReference type="ARBA" id="ARBA00022679"/>
    </source>
</evidence>
<organism evidence="4 5">
    <name type="scientific">Thermosynechococcus sichuanensis E542</name>
    <dbReference type="NCBI Taxonomy" id="2016101"/>
    <lineage>
        <taxon>Bacteria</taxon>
        <taxon>Bacillati</taxon>
        <taxon>Cyanobacteriota</taxon>
        <taxon>Cyanophyceae</taxon>
        <taxon>Acaryochloridales</taxon>
        <taxon>Thermosynechococcaceae</taxon>
        <taxon>Thermosynechococcus</taxon>
        <taxon>Thermosynechococcus sichuanensis</taxon>
    </lineage>
</organism>
<evidence type="ECO:0000313" key="5">
    <source>
        <dbReference type="Proteomes" id="UP000261812"/>
    </source>
</evidence>
<dbReference type="Proteomes" id="UP000261812">
    <property type="component" value="Chromosome"/>
</dbReference>
<protein>
    <submittedName>
        <fullName evidence="4">4'-phosphopantetheinyl transferase superfamily protein</fullName>
    </submittedName>
</protein>
<dbReference type="KEGG" id="tsq:D3A95_10120"/>
<dbReference type="PANTHER" id="PTHR12215:SF10">
    <property type="entry name" value="L-AMINOADIPATE-SEMIALDEHYDE DEHYDROGENASE-PHOSPHOPANTETHEINYL TRANSFERASE"/>
    <property type="match status" value="1"/>
</dbReference>
<gene>
    <name evidence="4" type="ORF">D3A95_10120</name>
</gene>
<dbReference type="Pfam" id="PF01648">
    <property type="entry name" value="ACPS"/>
    <property type="match status" value="1"/>
</dbReference>
<reference evidence="5" key="1">
    <citation type="submission" date="2018-09" db="EMBL/GenBank/DDBJ databases">
        <title>Complete genome sequence of thermophilic cyanobacteria strain Thermosynechococcus elongatus PKUAC-SCTE542.</title>
        <authorList>
            <person name="Liang Y."/>
            <person name="Tang J."/>
            <person name="Daroch M."/>
        </authorList>
    </citation>
    <scope>NUCLEOTIDE SEQUENCE [LARGE SCALE GENOMIC DNA]</scope>
    <source>
        <strain evidence="5">E542</strain>
    </source>
</reference>
<dbReference type="PANTHER" id="PTHR12215">
    <property type="entry name" value="PHOSPHOPANTETHEINE TRANSFERASE"/>
    <property type="match status" value="1"/>
</dbReference>
<evidence type="ECO:0000256" key="1">
    <source>
        <dbReference type="ARBA" id="ARBA00010990"/>
    </source>
</evidence>
<evidence type="ECO:0000313" key="4">
    <source>
        <dbReference type="EMBL" id="QLL29386.1"/>
    </source>
</evidence>
<dbReference type="GO" id="GO:0019878">
    <property type="term" value="P:lysine biosynthetic process via aminoadipic acid"/>
    <property type="evidence" value="ECO:0007669"/>
    <property type="project" value="TreeGrafter"/>
</dbReference>
<name>A0A7D6ER92_9CYAN</name>
<dbReference type="GO" id="GO:0008897">
    <property type="term" value="F:holo-[acyl-carrier-protein] synthase activity"/>
    <property type="evidence" value="ECO:0007669"/>
    <property type="project" value="InterPro"/>
</dbReference>
<proteinExistence type="inferred from homology"/>
<accession>A0A7D6ER92</accession>
<dbReference type="GO" id="GO:0000287">
    <property type="term" value="F:magnesium ion binding"/>
    <property type="evidence" value="ECO:0007669"/>
    <property type="project" value="InterPro"/>
</dbReference>
<dbReference type="RefSeq" id="WP_181494883.1">
    <property type="nucleotide sequence ID" value="NZ_CP032152.1"/>
</dbReference>
<comment type="similarity">
    <text evidence="1">Belongs to the P-Pant transferase superfamily. Gsp/Sfp/HetI/AcpT family.</text>
</comment>
<dbReference type="InterPro" id="IPR050559">
    <property type="entry name" value="P-Pant_transferase_sf"/>
</dbReference>
<evidence type="ECO:0000259" key="3">
    <source>
        <dbReference type="Pfam" id="PF01648"/>
    </source>
</evidence>